<dbReference type="InterPro" id="IPR019557">
    <property type="entry name" value="AminoTfrase-like_pln_mobile"/>
</dbReference>
<dbReference type="InterPro" id="IPR044824">
    <property type="entry name" value="MAIN-like"/>
</dbReference>
<dbReference type="RefSeq" id="XP_018477927.2">
    <property type="nucleotide sequence ID" value="XM_018622425.2"/>
</dbReference>
<dbReference type="Pfam" id="PF10536">
    <property type="entry name" value="PMD"/>
    <property type="match status" value="1"/>
</dbReference>
<dbReference type="OrthoDB" id="1572276at2759"/>
<dbReference type="Proteomes" id="UP000504610">
    <property type="component" value="Chromosome 1"/>
</dbReference>
<dbReference type="PANTHER" id="PTHR46033:SF67">
    <property type="entry name" value="AMINOTRANSFERASE-LIKE, PLANT MOBILE DOMAIN FAMILY PROTEIN"/>
    <property type="match status" value="1"/>
</dbReference>
<feature type="domain" description="Aminotransferase-like plant mobile" evidence="2">
    <location>
        <begin position="99"/>
        <end position="446"/>
    </location>
</feature>
<dbReference type="GeneID" id="108848951"/>
<dbReference type="GO" id="GO:0010073">
    <property type="term" value="P:meristem maintenance"/>
    <property type="evidence" value="ECO:0007669"/>
    <property type="project" value="InterPro"/>
</dbReference>
<reference evidence="3" key="1">
    <citation type="journal article" date="2019" name="Database">
        <title>The radish genome database (RadishGD): an integrated information resource for radish genomics.</title>
        <authorList>
            <person name="Yu H.J."/>
            <person name="Baek S."/>
            <person name="Lee Y.J."/>
            <person name="Cho A."/>
            <person name="Mun J.H."/>
        </authorList>
    </citation>
    <scope>NUCLEOTIDE SEQUENCE [LARGE SCALE GENOMIC DNA]</scope>
    <source>
        <strain evidence="3">cv. WK10039</strain>
    </source>
</reference>
<name>A0A6J0MZM0_RAPSA</name>
<feature type="region of interest" description="Disordered" evidence="1">
    <location>
        <begin position="520"/>
        <end position="587"/>
    </location>
</feature>
<dbReference type="AlphaFoldDB" id="A0A6J0MZM0"/>
<gene>
    <name evidence="4" type="primary">LOC108848951</name>
</gene>
<evidence type="ECO:0000259" key="2">
    <source>
        <dbReference type="Pfam" id="PF10536"/>
    </source>
</evidence>
<evidence type="ECO:0000256" key="1">
    <source>
        <dbReference type="SAM" id="MobiDB-lite"/>
    </source>
</evidence>
<keyword evidence="3" id="KW-1185">Reference proteome</keyword>
<reference evidence="4" key="2">
    <citation type="submission" date="2025-08" db="UniProtKB">
        <authorList>
            <consortium name="RefSeq"/>
        </authorList>
    </citation>
    <scope>IDENTIFICATION</scope>
    <source>
        <tissue evidence="4">Leaf</tissue>
    </source>
</reference>
<evidence type="ECO:0000313" key="4">
    <source>
        <dbReference type="RefSeq" id="XP_018477927.2"/>
    </source>
</evidence>
<accession>A0A6J0MZM0</accession>
<sequence>MANTSSHSHHITEEREEVMFSEKGHTFLKTHFLKPIVTSSVAVAELPRQRPSVSPPSEELLERLSSRRSVSGFWVAERRFVSWVGKMEALHEPTWRKAGIFEAIKASTYNITKNPSLLLSVSQKWCPQTNSFVFPWGEATVTLEDVMVLLGFSVLGSPVLDSVQHSSEVEKLEKAWEEKKERGVGVKEERWTSSFMGRGDLEHEAFLVLWLSLYVFPERTTRRSISKRVLPIAVRLARGERIALAPPVLASVYRDLGLISGFGRGGECDGELNLNLKSLLKLVQVWTWERFKNLRPKAKEIPKGEPRIAQWDSLQQRHKNVRLRFDDFEWRPYTKPLKNWNPLGVYVEEAKWVTVGKSLGDEFASFARCVRVSQLVGDGFVESYYPNRVAMQFGLSQDLPGLVTRHGEFTEKEACEDYNKPLDGLKLYMPSRLASGSVTTKYRDWWVKSFSEMQKETTETLNARNVFDDDEVSPKVLPLSQVVQDLEEGFPATRTRSSMRRLLANKDKIGELVNSMVSSSWKMKGGHEDDEESYMDEEEEDDDNMTIAQIRSRRKYSDAEKAGEDASEPLGKRRRKFQVMDSDDDSGSCQKLASVKIEYNDSASNIQQKARQVCDDDDVDVNGGATLGKKSMIFDEAKKAECLLHEESEKKRCNEKRREDILERLRQRNLAVKEKELKLEARIMEVEKTLGKIRERYTRGLKIKIEASS</sequence>
<proteinExistence type="predicted"/>
<feature type="compositionally biased region" description="Acidic residues" evidence="1">
    <location>
        <begin position="528"/>
        <end position="544"/>
    </location>
</feature>
<evidence type="ECO:0000313" key="3">
    <source>
        <dbReference type="Proteomes" id="UP000504610"/>
    </source>
</evidence>
<dbReference type="KEGG" id="rsz:108848951"/>
<dbReference type="PANTHER" id="PTHR46033">
    <property type="entry name" value="PROTEIN MAIN-LIKE 2"/>
    <property type="match status" value="1"/>
</dbReference>
<organism evidence="3 4">
    <name type="scientific">Raphanus sativus</name>
    <name type="common">Radish</name>
    <name type="synonym">Raphanus raphanistrum var. sativus</name>
    <dbReference type="NCBI Taxonomy" id="3726"/>
    <lineage>
        <taxon>Eukaryota</taxon>
        <taxon>Viridiplantae</taxon>
        <taxon>Streptophyta</taxon>
        <taxon>Embryophyta</taxon>
        <taxon>Tracheophyta</taxon>
        <taxon>Spermatophyta</taxon>
        <taxon>Magnoliopsida</taxon>
        <taxon>eudicotyledons</taxon>
        <taxon>Gunneridae</taxon>
        <taxon>Pentapetalae</taxon>
        <taxon>rosids</taxon>
        <taxon>malvids</taxon>
        <taxon>Brassicales</taxon>
        <taxon>Brassicaceae</taxon>
        <taxon>Brassiceae</taxon>
        <taxon>Raphanus</taxon>
    </lineage>
</organism>
<protein>
    <submittedName>
        <fullName evidence="4">Uncharacterized protein LOC108848951</fullName>
    </submittedName>
</protein>
<feature type="compositionally biased region" description="Basic and acidic residues" evidence="1">
    <location>
        <begin position="555"/>
        <end position="564"/>
    </location>
</feature>